<gene>
    <name evidence="4" type="ORF">SAMN00017405_1670</name>
</gene>
<proteinExistence type="predicted"/>
<keyword evidence="3" id="KW-1133">Transmembrane helix</keyword>
<sequence length="135" mass="14766">MSIKDTINKARKKKKQAQNVDTAKKVGVGLGIGAAIGSSIGLLFAPKSGKQTRDKISNVTKDTVDNLKENATEMGGKISKVVGEGKERIKNIRKDTKETAEEIMETTERVLDEVDEDIDEINEIIGENLNNPEKL</sequence>
<dbReference type="OrthoDB" id="1701904at2"/>
<evidence type="ECO:0000256" key="3">
    <source>
        <dbReference type="SAM" id="Phobius"/>
    </source>
</evidence>
<dbReference type="Pfam" id="PF12732">
    <property type="entry name" value="YtxH"/>
    <property type="match status" value="1"/>
</dbReference>
<dbReference type="RefSeq" id="WP_084052487.1">
    <property type="nucleotide sequence ID" value="NZ_FWWT01000012.1"/>
</dbReference>
<feature type="transmembrane region" description="Helical" evidence="3">
    <location>
        <begin position="26"/>
        <end position="45"/>
    </location>
</feature>
<reference evidence="4 5" key="1">
    <citation type="submission" date="2017-04" db="EMBL/GenBank/DDBJ databases">
        <authorList>
            <person name="Afonso C.L."/>
            <person name="Miller P.J."/>
            <person name="Scott M.A."/>
            <person name="Spackman E."/>
            <person name="Goraichik I."/>
            <person name="Dimitrov K.M."/>
            <person name="Suarez D.L."/>
            <person name="Swayne D.E."/>
        </authorList>
    </citation>
    <scope>NUCLEOTIDE SEQUENCE [LARGE SCALE GENOMIC DNA]</scope>
    <source>
        <strain evidence="4 5">DSM 11270</strain>
    </source>
</reference>
<organism evidence="4 5">
    <name type="scientific">Desulfonispora thiosulfatigenes DSM 11270</name>
    <dbReference type="NCBI Taxonomy" id="656914"/>
    <lineage>
        <taxon>Bacteria</taxon>
        <taxon>Bacillati</taxon>
        <taxon>Bacillota</taxon>
        <taxon>Clostridia</taxon>
        <taxon>Eubacteriales</taxon>
        <taxon>Peptococcaceae</taxon>
        <taxon>Desulfonispora</taxon>
    </lineage>
</organism>
<dbReference type="STRING" id="656914.SAMN00017405_1670"/>
<evidence type="ECO:0000256" key="2">
    <source>
        <dbReference type="SAM" id="MobiDB-lite"/>
    </source>
</evidence>
<dbReference type="Proteomes" id="UP000192731">
    <property type="component" value="Unassembled WGS sequence"/>
</dbReference>
<feature type="region of interest" description="Disordered" evidence="2">
    <location>
        <begin position="1"/>
        <end position="20"/>
    </location>
</feature>
<keyword evidence="3" id="KW-0812">Transmembrane</keyword>
<evidence type="ECO:0000313" key="4">
    <source>
        <dbReference type="EMBL" id="SMB85767.1"/>
    </source>
</evidence>
<dbReference type="PANTHER" id="PTHR35792:SF1">
    <property type="entry name" value="SLL0268 PROTEIN"/>
    <property type="match status" value="1"/>
</dbReference>
<evidence type="ECO:0000313" key="5">
    <source>
        <dbReference type="Proteomes" id="UP000192731"/>
    </source>
</evidence>
<evidence type="ECO:0000256" key="1">
    <source>
        <dbReference type="SAM" id="Coils"/>
    </source>
</evidence>
<dbReference type="PANTHER" id="PTHR35792">
    <property type="entry name" value="GENERAL STRESS PROTEIN"/>
    <property type="match status" value="1"/>
</dbReference>
<protein>
    <submittedName>
        <fullName evidence="4">Gas vesicle protein</fullName>
    </submittedName>
</protein>
<feature type="coiled-coil region" evidence="1">
    <location>
        <begin position="97"/>
        <end position="124"/>
    </location>
</feature>
<dbReference type="InterPro" id="IPR052928">
    <property type="entry name" value="Desiccation-related_membrane"/>
</dbReference>
<keyword evidence="3" id="KW-0472">Membrane</keyword>
<dbReference type="EMBL" id="FWWT01000012">
    <property type="protein sequence ID" value="SMB85767.1"/>
    <property type="molecule type" value="Genomic_DNA"/>
</dbReference>
<dbReference type="SUPFAM" id="SSF58113">
    <property type="entry name" value="Apolipoprotein A-I"/>
    <property type="match status" value="1"/>
</dbReference>
<name>A0A1W1UXG2_DESTI</name>
<keyword evidence="1" id="KW-0175">Coiled coil</keyword>
<dbReference type="InterPro" id="IPR024623">
    <property type="entry name" value="YtxH"/>
</dbReference>
<keyword evidence="5" id="KW-1185">Reference proteome</keyword>
<dbReference type="AlphaFoldDB" id="A0A1W1UXG2"/>
<accession>A0A1W1UXG2</accession>